<evidence type="ECO:0000313" key="2">
    <source>
        <dbReference type="EMBL" id="SOQ50119.1"/>
    </source>
</evidence>
<feature type="region of interest" description="Disordered" evidence="1">
    <location>
        <begin position="1"/>
        <end position="31"/>
    </location>
</feature>
<proteinExistence type="predicted"/>
<accession>A0A2H1WAK7</accession>
<reference evidence="2" key="1">
    <citation type="submission" date="2016-07" db="EMBL/GenBank/DDBJ databases">
        <authorList>
            <person name="Bretaudeau A."/>
        </authorList>
    </citation>
    <scope>NUCLEOTIDE SEQUENCE</scope>
    <source>
        <strain evidence="2">Rice</strain>
        <tissue evidence="2">Whole body</tissue>
    </source>
</reference>
<protein>
    <submittedName>
        <fullName evidence="2">SFRICE_027689</fullName>
    </submittedName>
</protein>
<name>A0A2H1WAK7_SPOFR</name>
<sequence length="99" mass="10580">MERDDENDSHASARIGWLDRSDTTASQKTEVKPRLRCVSEVTGGPITPLLNIPNPDSSTTLKFLTPQKADNALITPLVFQVSMGGAGGDCLPSVLATKK</sequence>
<dbReference type="AlphaFoldDB" id="A0A2H1WAK7"/>
<gene>
    <name evidence="2" type="ORF">SFRICE_027689</name>
</gene>
<organism evidence="2">
    <name type="scientific">Spodoptera frugiperda</name>
    <name type="common">Fall armyworm</name>
    <dbReference type="NCBI Taxonomy" id="7108"/>
    <lineage>
        <taxon>Eukaryota</taxon>
        <taxon>Metazoa</taxon>
        <taxon>Ecdysozoa</taxon>
        <taxon>Arthropoda</taxon>
        <taxon>Hexapoda</taxon>
        <taxon>Insecta</taxon>
        <taxon>Pterygota</taxon>
        <taxon>Neoptera</taxon>
        <taxon>Endopterygota</taxon>
        <taxon>Lepidoptera</taxon>
        <taxon>Glossata</taxon>
        <taxon>Ditrysia</taxon>
        <taxon>Noctuoidea</taxon>
        <taxon>Noctuidae</taxon>
        <taxon>Amphipyrinae</taxon>
        <taxon>Spodoptera</taxon>
    </lineage>
</organism>
<dbReference type="EMBL" id="ODYU01007396">
    <property type="protein sequence ID" value="SOQ50119.1"/>
    <property type="molecule type" value="Genomic_DNA"/>
</dbReference>
<feature type="compositionally biased region" description="Basic and acidic residues" evidence="1">
    <location>
        <begin position="1"/>
        <end position="22"/>
    </location>
</feature>
<evidence type="ECO:0000256" key="1">
    <source>
        <dbReference type="SAM" id="MobiDB-lite"/>
    </source>
</evidence>